<protein>
    <submittedName>
        <fullName evidence="2">Signal peptide protein</fullName>
    </submittedName>
</protein>
<reference evidence="2 3" key="1">
    <citation type="submission" date="2014-04" db="EMBL/GenBank/DDBJ databases">
        <title>Whole genome of Muricauda olearia.</title>
        <authorList>
            <person name="Zhang X.-H."/>
            <person name="Tang K."/>
        </authorList>
    </citation>
    <scope>NUCLEOTIDE SEQUENCE [LARGE SCALE GENOMIC DNA]</scope>
    <source>
        <strain evidence="2 3">Th120</strain>
    </source>
</reference>
<accession>A0A444VQ65</accession>
<name>A0A444VQ65_9FLAO</name>
<gene>
    <name evidence="2" type="ORF">DN53_01625</name>
</gene>
<organism evidence="2 3">
    <name type="scientific">Flagellimonas olearia</name>
    <dbReference type="NCBI Taxonomy" id="552546"/>
    <lineage>
        <taxon>Bacteria</taxon>
        <taxon>Pseudomonadati</taxon>
        <taxon>Bacteroidota</taxon>
        <taxon>Flavobacteriia</taxon>
        <taxon>Flavobacteriales</taxon>
        <taxon>Flavobacteriaceae</taxon>
        <taxon>Flagellimonas</taxon>
    </lineage>
</organism>
<dbReference type="PANTHER" id="PTHR36919">
    <property type="entry name" value="BLR1215 PROTEIN"/>
    <property type="match status" value="1"/>
</dbReference>
<evidence type="ECO:0000313" key="2">
    <source>
        <dbReference type="EMBL" id="RYC52947.1"/>
    </source>
</evidence>
<dbReference type="EMBL" id="JJMP01000001">
    <property type="protein sequence ID" value="RYC52947.1"/>
    <property type="molecule type" value="Genomic_DNA"/>
</dbReference>
<dbReference type="AlphaFoldDB" id="A0A444VQ65"/>
<dbReference type="Proteomes" id="UP000290261">
    <property type="component" value="Unassembled WGS sequence"/>
</dbReference>
<keyword evidence="3" id="KW-1185">Reference proteome</keyword>
<dbReference type="InterPro" id="IPR019223">
    <property type="entry name" value="DUF2147"/>
</dbReference>
<feature type="domain" description="DUF2147" evidence="1">
    <location>
        <begin position="29"/>
        <end position="145"/>
    </location>
</feature>
<dbReference type="PANTHER" id="PTHR36919:SF3">
    <property type="entry name" value="BLL5882 PROTEIN"/>
    <property type="match status" value="1"/>
</dbReference>
<sequence length="149" mass="17515">MKGTKMFHKCFFVLTVLAFQNMWSQSVFGKWKTVDDRSGATKAIVEIYRENGLLQARIIDILEKGKKNALCTKCKGKFKNQPVLGMKIFQNLEKNDKDEYKGSDMLDPEHGMTFRGKLWLHPEDMDKLMVRGYLAFLYRTQTWHRVKEE</sequence>
<proteinExistence type="predicted"/>
<comment type="caution">
    <text evidence="2">The sequence shown here is derived from an EMBL/GenBank/DDBJ whole genome shotgun (WGS) entry which is preliminary data.</text>
</comment>
<dbReference type="RefSeq" id="WP_129652662.1">
    <property type="nucleotide sequence ID" value="NZ_ML142907.1"/>
</dbReference>
<dbReference type="Pfam" id="PF09917">
    <property type="entry name" value="DUF2147"/>
    <property type="match status" value="1"/>
</dbReference>
<evidence type="ECO:0000259" key="1">
    <source>
        <dbReference type="Pfam" id="PF09917"/>
    </source>
</evidence>
<evidence type="ECO:0000313" key="3">
    <source>
        <dbReference type="Proteomes" id="UP000290261"/>
    </source>
</evidence>
<dbReference type="Gene3D" id="2.40.128.520">
    <property type="match status" value="1"/>
</dbReference>